<dbReference type="Proteomes" id="UP001596047">
    <property type="component" value="Unassembled WGS sequence"/>
</dbReference>
<keyword evidence="2" id="KW-1185">Reference proteome</keyword>
<protein>
    <submittedName>
        <fullName evidence="1">Uncharacterized protein</fullName>
    </submittedName>
</protein>
<comment type="caution">
    <text evidence="1">The sequence shown here is derived from an EMBL/GenBank/DDBJ whole genome shotgun (WGS) entry which is preliminary data.</text>
</comment>
<evidence type="ECO:0000313" key="2">
    <source>
        <dbReference type="Proteomes" id="UP001596047"/>
    </source>
</evidence>
<sequence length="47" mass="5167">MVWKIGLVNGFPNGVIEITIRGSRRITTNDVIKTATSIIVNQNVNNV</sequence>
<proteinExistence type="predicted"/>
<dbReference type="RefSeq" id="WP_379188966.1">
    <property type="nucleotide sequence ID" value="NZ_JBHSOW010000053.1"/>
</dbReference>
<name>A0ABW0VX09_9BACL</name>
<organism evidence="1 2">
    <name type="scientific">Paenibacillus solisilvae</name>
    <dbReference type="NCBI Taxonomy" id="2486751"/>
    <lineage>
        <taxon>Bacteria</taxon>
        <taxon>Bacillati</taxon>
        <taxon>Bacillota</taxon>
        <taxon>Bacilli</taxon>
        <taxon>Bacillales</taxon>
        <taxon>Paenibacillaceae</taxon>
        <taxon>Paenibacillus</taxon>
    </lineage>
</organism>
<gene>
    <name evidence="1" type="ORF">ACFPYJ_15015</name>
</gene>
<accession>A0ABW0VX09</accession>
<evidence type="ECO:0000313" key="1">
    <source>
        <dbReference type="EMBL" id="MFC5650412.1"/>
    </source>
</evidence>
<dbReference type="EMBL" id="JBHSOW010000053">
    <property type="protein sequence ID" value="MFC5650412.1"/>
    <property type="molecule type" value="Genomic_DNA"/>
</dbReference>
<reference evidence="2" key="1">
    <citation type="journal article" date="2019" name="Int. J. Syst. Evol. Microbiol.">
        <title>The Global Catalogue of Microorganisms (GCM) 10K type strain sequencing project: providing services to taxonomists for standard genome sequencing and annotation.</title>
        <authorList>
            <consortium name="The Broad Institute Genomics Platform"/>
            <consortium name="The Broad Institute Genome Sequencing Center for Infectious Disease"/>
            <person name="Wu L."/>
            <person name="Ma J."/>
        </authorList>
    </citation>
    <scope>NUCLEOTIDE SEQUENCE [LARGE SCALE GENOMIC DNA]</scope>
    <source>
        <strain evidence="2">CGMCC 1.3240</strain>
    </source>
</reference>